<dbReference type="AlphaFoldDB" id="A0A382SRP1"/>
<protein>
    <submittedName>
        <fullName evidence="2">Uncharacterized protein</fullName>
    </submittedName>
</protein>
<evidence type="ECO:0000313" key="2">
    <source>
        <dbReference type="EMBL" id="SVD12594.1"/>
    </source>
</evidence>
<keyword evidence="1" id="KW-1133">Transmembrane helix</keyword>
<reference evidence="2" key="1">
    <citation type="submission" date="2018-05" db="EMBL/GenBank/DDBJ databases">
        <authorList>
            <person name="Lanie J.A."/>
            <person name="Ng W.-L."/>
            <person name="Kazmierczak K.M."/>
            <person name="Andrzejewski T.M."/>
            <person name="Davidsen T.M."/>
            <person name="Wayne K.J."/>
            <person name="Tettelin H."/>
            <person name="Glass J.I."/>
            <person name="Rusch D."/>
            <person name="Podicherti R."/>
            <person name="Tsui H.-C.T."/>
            <person name="Winkler M.E."/>
        </authorList>
    </citation>
    <scope>NUCLEOTIDE SEQUENCE</scope>
</reference>
<dbReference type="EMBL" id="UINC01131099">
    <property type="protein sequence ID" value="SVD12594.1"/>
    <property type="molecule type" value="Genomic_DNA"/>
</dbReference>
<sequence length="51" mass="6106">MAIQIGYIFFKIGWSTWKKSGKIFLFIANCIAFFVFIVKSNAFLKTYWNFR</sequence>
<organism evidence="2">
    <name type="scientific">marine metagenome</name>
    <dbReference type="NCBI Taxonomy" id="408172"/>
    <lineage>
        <taxon>unclassified sequences</taxon>
        <taxon>metagenomes</taxon>
        <taxon>ecological metagenomes</taxon>
    </lineage>
</organism>
<keyword evidence="1" id="KW-0472">Membrane</keyword>
<evidence type="ECO:0000256" key="1">
    <source>
        <dbReference type="SAM" id="Phobius"/>
    </source>
</evidence>
<gene>
    <name evidence="2" type="ORF">METZ01_LOCUS365448</name>
</gene>
<feature type="transmembrane region" description="Helical" evidence="1">
    <location>
        <begin position="23"/>
        <end position="44"/>
    </location>
</feature>
<name>A0A382SRP1_9ZZZZ</name>
<proteinExistence type="predicted"/>
<keyword evidence="1" id="KW-0812">Transmembrane</keyword>
<accession>A0A382SRP1</accession>